<dbReference type="RefSeq" id="WP_008789590.1">
    <property type="nucleotide sequence ID" value="NZ_AKCB01000001.1"/>
</dbReference>
<dbReference type="eggNOG" id="ENOG5032ZMH">
    <property type="taxonomic scope" value="Bacteria"/>
</dbReference>
<sequence>MRIIKVDISQINYQYRDYDQNLYDSVMRIGFSFPIQLIIKDNKYLCLDGHKRLSVLQDILEKNPQYKRGSQVYVLIKNNDNIRSNDCWRGRNSH</sequence>
<dbReference type="Proteomes" id="UP000003157">
    <property type="component" value="Unassembled WGS sequence"/>
</dbReference>
<dbReference type="AlphaFoldDB" id="E7GCL0"/>
<keyword evidence="2" id="KW-1185">Reference proteome</keyword>
<comment type="caution">
    <text evidence="1">The sequence shown here is derived from an EMBL/GenBank/DDBJ whole genome shotgun (WGS) entry which is preliminary data.</text>
</comment>
<dbReference type="STRING" id="100884.GCA_000269565_00154"/>
<dbReference type="InterPro" id="IPR036086">
    <property type="entry name" value="ParB/Sulfiredoxin_sf"/>
</dbReference>
<accession>E7GCL0</accession>
<protein>
    <recommendedName>
        <fullName evidence="3">ParB/Sulfiredoxin domain-containing protein</fullName>
    </recommendedName>
</protein>
<gene>
    <name evidence="1" type="ORF">HMPREF9488_02502</name>
</gene>
<dbReference type="SUPFAM" id="SSF110849">
    <property type="entry name" value="ParB/Sulfiredoxin"/>
    <property type="match status" value="1"/>
</dbReference>
<evidence type="ECO:0000313" key="1">
    <source>
        <dbReference type="EMBL" id="EFW04219.1"/>
    </source>
</evidence>
<proteinExistence type="predicted"/>
<dbReference type="EMBL" id="ADKX01000039">
    <property type="protein sequence ID" value="EFW04219.1"/>
    <property type="molecule type" value="Genomic_DNA"/>
</dbReference>
<evidence type="ECO:0000313" key="2">
    <source>
        <dbReference type="Proteomes" id="UP000003157"/>
    </source>
</evidence>
<dbReference type="OrthoDB" id="1645114at2"/>
<reference evidence="1 2" key="1">
    <citation type="submission" date="2010-12" db="EMBL/GenBank/DDBJ databases">
        <title>The Genome Sequence of Coprobacillus sp. strain 29_1.</title>
        <authorList>
            <consortium name="The Broad Institute Genome Sequencing Platform"/>
            <person name="Earl A."/>
            <person name="Ward D."/>
            <person name="Feldgarden M."/>
            <person name="Gevers D."/>
            <person name="Daigneault M."/>
            <person name="Sibley C.D."/>
            <person name="White A."/>
            <person name="Strauss J."/>
            <person name="Allen-Vercoe E."/>
            <person name="Young S.K."/>
            <person name="Zeng Q."/>
            <person name="Gargeya S."/>
            <person name="Fitzgerald M."/>
            <person name="Haas B."/>
            <person name="Abouelleil A."/>
            <person name="Alvarado L."/>
            <person name="Arachchi H.M."/>
            <person name="Berlin A."/>
            <person name="Brown A."/>
            <person name="Chapman S.B."/>
            <person name="Chen Z."/>
            <person name="Dunbar C."/>
            <person name="Freedman E."/>
            <person name="Gearin G."/>
            <person name="Gellesch M."/>
            <person name="Goldberg J."/>
            <person name="Griggs A."/>
            <person name="Gujja S."/>
            <person name="Heilman E."/>
            <person name="Heiman D."/>
            <person name="Howarth C."/>
            <person name="Larson L."/>
            <person name="Lui A."/>
            <person name="MacDonald P.J.P."/>
            <person name="Mehta T."/>
            <person name="Montmayeur A."/>
            <person name="Murphy C."/>
            <person name="Neiman D."/>
            <person name="Pearson M."/>
            <person name="Priest M."/>
            <person name="Roberts A."/>
            <person name="Saif S."/>
            <person name="Shea T."/>
            <person name="Shenoy N."/>
            <person name="Sisk P."/>
            <person name="Stolte C."/>
            <person name="Sykes S."/>
            <person name="White J."/>
            <person name="Yandava C."/>
            <person name="Nusbaum C."/>
            <person name="Birren B."/>
        </authorList>
    </citation>
    <scope>NUCLEOTIDE SEQUENCE [LARGE SCALE GENOMIC DNA]</scope>
    <source>
        <strain evidence="1 2">29_1</strain>
    </source>
</reference>
<organism evidence="1 2">
    <name type="scientific">Coprobacillus cateniformis</name>
    <dbReference type="NCBI Taxonomy" id="100884"/>
    <lineage>
        <taxon>Bacteria</taxon>
        <taxon>Bacillati</taxon>
        <taxon>Bacillota</taxon>
        <taxon>Erysipelotrichia</taxon>
        <taxon>Erysipelotrichales</taxon>
        <taxon>Coprobacillaceae</taxon>
        <taxon>Coprobacillus</taxon>
    </lineage>
</organism>
<dbReference type="HOGENOM" id="CLU_2408868_0_0_9"/>
<dbReference type="GeneID" id="78228087"/>
<name>E7GCL0_9FIRM</name>
<evidence type="ECO:0008006" key="3">
    <source>
        <dbReference type="Google" id="ProtNLM"/>
    </source>
</evidence>